<evidence type="ECO:0000256" key="3">
    <source>
        <dbReference type="ARBA" id="ARBA00023098"/>
    </source>
</evidence>
<comment type="caution">
    <text evidence="5">The sequence shown here is derived from an EMBL/GenBank/DDBJ whole genome shotgun (WGS) entry which is preliminary data.</text>
</comment>
<protein>
    <submittedName>
        <fullName evidence="5">Lecithin retinol acyltransferase family protein</fullName>
    </submittedName>
</protein>
<evidence type="ECO:0000256" key="1">
    <source>
        <dbReference type="ARBA" id="ARBA00022679"/>
    </source>
</evidence>
<dbReference type="PANTHER" id="PTHR13943:SF77">
    <property type="entry name" value="LRAT DOMAIN-CONTAINING PROTEIN"/>
    <property type="match status" value="1"/>
</dbReference>
<keyword evidence="6" id="KW-1185">Reference proteome</keyword>
<evidence type="ECO:0000313" key="5">
    <source>
        <dbReference type="EMBL" id="MBD2566735.1"/>
    </source>
</evidence>
<dbReference type="PANTHER" id="PTHR13943">
    <property type="entry name" value="HRAS-LIKE SUPPRESSOR - RELATED"/>
    <property type="match status" value="1"/>
</dbReference>
<organism evidence="5 6">
    <name type="scientific">Anabaena lutea FACHB-196</name>
    <dbReference type="NCBI Taxonomy" id="2692881"/>
    <lineage>
        <taxon>Bacteria</taxon>
        <taxon>Bacillati</taxon>
        <taxon>Cyanobacteriota</taxon>
        <taxon>Cyanophyceae</taxon>
        <taxon>Nostocales</taxon>
        <taxon>Nostocaceae</taxon>
        <taxon>Anabaena</taxon>
    </lineage>
</organism>
<dbReference type="Gene3D" id="3.90.1720.10">
    <property type="entry name" value="endopeptidase domain like (from Nostoc punctiforme)"/>
    <property type="match status" value="1"/>
</dbReference>
<gene>
    <name evidence="5" type="ORF">H6G59_02255</name>
</gene>
<dbReference type="PROSITE" id="PS51934">
    <property type="entry name" value="LRAT"/>
    <property type="match status" value="1"/>
</dbReference>
<dbReference type="EMBL" id="JACJST010000002">
    <property type="protein sequence ID" value="MBD2566735.1"/>
    <property type="molecule type" value="Genomic_DNA"/>
</dbReference>
<dbReference type="RefSeq" id="WP_190711561.1">
    <property type="nucleotide sequence ID" value="NZ_JACJST010000002.1"/>
</dbReference>
<dbReference type="InterPro" id="IPR007053">
    <property type="entry name" value="LRAT_dom"/>
</dbReference>
<evidence type="ECO:0000259" key="4">
    <source>
        <dbReference type="PROSITE" id="PS51934"/>
    </source>
</evidence>
<proteinExistence type="predicted"/>
<keyword evidence="2" id="KW-0378">Hydrolase</keyword>
<evidence type="ECO:0000313" key="6">
    <source>
        <dbReference type="Proteomes" id="UP000640531"/>
    </source>
</evidence>
<feature type="domain" description="LRAT" evidence="4">
    <location>
        <begin position="11"/>
        <end position="118"/>
    </location>
</feature>
<dbReference type="GO" id="GO:0016746">
    <property type="term" value="F:acyltransferase activity"/>
    <property type="evidence" value="ECO:0007669"/>
    <property type="project" value="UniProtKB-KW"/>
</dbReference>
<keyword evidence="5" id="KW-0012">Acyltransferase</keyword>
<reference evidence="5 6" key="1">
    <citation type="journal article" date="2020" name="ISME J.">
        <title>Comparative genomics reveals insights into cyanobacterial evolution and habitat adaptation.</title>
        <authorList>
            <person name="Chen M.Y."/>
            <person name="Teng W.K."/>
            <person name="Zhao L."/>
            <person name="Hu C.X."/>
            <person name="Zhou Y.K."/>
            <person name="Han B.P."/>
            <person name="Song L.R."/>
            <person name="Shu W.S."/>
        </authorList>
    </citation>
    <scope>NUCLEOTIDE SEQUENCE [LARGE SCALE GENOMIC DNA]</scope>
    <source>
        <strain evidence="5 6">FACHB-196</strain>
    </source>
</reference>
<dbReference type="InterPro" id="IPR051496">
    <property type="entry name" value="H-rev107_PLA/AT"/>
</dbReference>
<evidence type="ECO:0000256" key="2">
    <source>
        <dbReference type="ARBA" id="ARBA00022801"/>
    </source>
</evidence>
<sequence>MESIPIQPGDHIGYFSHTHYHHAIYCGDISYRNRQYKQVVIHYEGKNKRGQIRGLAFHKFAQNREIYIFPYKKNACFAPETVIERAISKLGEPEYNLFGNNCEHFAHWCKTGKTISGQVNNVIYLLGNLGGGVLTGAFLPLGVPVIVGMGIAMAVGCTSGHLATELLMGSTDYDLE</sequence>
<keyword evidence="1" id="KW-0808">Transferase</keyword>
<keyword evidence="3" id="KW-0443">Lipid metabolism</keyword>
<dbReference type="Proteomes" id="UP000640531">
    <property type="component" value="Unassembled WGS sequence"/>
</dbReference>
<dbReference type="Pfam" id="PF04970">
    <property type="entry name" value="LRAT"/>
    <property type="match status" value="1"/>
</dbReference>
<name>A0ABR8F964_9NOST</name>
<accession>A0ABR8F964</accession>